<reference evidence="2" key="1">
    <citation type="submission" date="2005-09" db="EMBL/GenBank/DDBJ databases">
        <authorList>
            <person name="Mural R.J."/>
            <person name="Li P.W."/>
            <person name="Adams M.D."/>
            <person name="Amanatides P.G."/>
            <person name="Baden-Tillson H."/>
            <person name="Barnstead M."/>
            <person name="Chin S.H."/>
            <person name="Dew I."/>
            <person name="Evans C.A."/>
            <person name="Ferriera S."/>
            <person name="Flanigan M."/>
            <person name="Fosler C."/>
            <person name="Glodek A."/>
            <person name="Gu Z."/>
            <person name="Holt R.A."/>
            <person name="Jennings D."/>
            <person name="Kraft C.L."/>
            <person name="Lu F."/>
            <person name="Nguyen T."/>
            <person name="Nusskern D.R."/>
            <person name="Pfannkoch C.M."/>
            <person name="Sitter C."/>
            <person name="Sutton G.G."/>
            <person name="Venter J.C."/>
            <person name="Wang Z."/>
            <person name="Woodage T."/>
            <person name="Zheng X.H."/>
            <person name="Zhong F."/>
        </authorList>
    </citation>
    <scope>NUCLEOTIDE SEQUENCE [LARGE SCALE GENOMIC DNA]</scope>
    <source>
        <strain>BN</strain>
        <strain evidence="2">Sprague-Dawley</strain>
    </source>
</reference>
<gene>
    <name evidence="1" type="ORF">rCG_28004</name>
</gene>
<protein>
    <submittedName>
        <fullName evidence="1">RCG28004</fullName>
    </submittedName>
</protein>
<accession>A6IEQ4</accession>
<dbReference type="EMBL" id="CH473959">
    <property type="protein sequence ID" value="EDM15342.1"/>
    <property type="molecule type" value="Genomic_DNA"/>
</dbReference>
<dbReference type="Proteomes" id="UP000234681">
    <property type="component" value="Chromosome 4"/>
</dbReference>
<evidence type="ECO:0000313" key="2">
    <source>
        <dbReference type="Proteomes" id="UP000234681"/>
    </source>
</evidence>
<name>A6IEQ4_RAT</name>
<organism evidence="1 2">
    <name type="scientific">Rattus norvegicus</name>
    <name type="common">Rat</name>
    <dbReference type="NCBI Taxonomy" id="10116"/>
    <lineage>
        <taxon>Eukaryota</taxon>
        <taxon>Metazoa</taxon>
        <taxon>Chordata</taxon>
        <taxon>Craniata</taxon>
        <taxon>Vertebrata</taxon>
        <taxon>Euteleostomi</taxon>
        <taxon>Mammalia</taxon>
        <taxon>Eutheria</taxon>
        <taxon>Euarchontoglires</taxon>
        <taxon>Glires</taxon>
        <taxon>Rodentia</taxon>
        <taxon>Myomorpha</taxon>
        <taxon>Muroidea</taxon>
        <taxon>Muridae</taxon>
        <taxon>Murinae</taxon>
        <taxon>Rattus</taxon>
    </lineage>
</organism>
<dbReference type="AlphaFoldDB" id="A6IEQ4"/>
<evidence type="ECO:0000313" key="1">
    <source>
        <dbReference type="EMBL" id="EDM15342.1"/>
    </source>
</evidence>
<proteinExistence type="predicted"/>
<sequence length="71" mass="7942">MHSREMVRTQKIMVLGATSYNSIGAEGMGGPFQITLLMTRKTREPFHKASSIKKFVEVPGVSVSTCRSHFR</sequence>